<accession>A0ABT0KSH3</accession>
<comment type="caution">
    <text evidence="1">The sequence shown here is derived from an EMBL/GenBank/DDBJ whole genome shotgun (WGS) entry which is preliminary data.</text>
</comment>
<gene>
    <name evidence="1" type="ORF">L2737_15985</name>
</gene>
<dbReference type="Proteomes" id="UP001202134">
    <property type="component" value="Unassembled WGS sequence"/>
</dbReference>
<protein>
    <submittedName>
        <fullName evidence="1">DUF1800 domain-containing protein</fullName>
    </submittedName>
</protein>
<dbReference type="InterPro" id="IPR014917">
    <property type="entry name" value="DUF1800"/>
</dbReference>
<dbReference type="RefSeq" id="WP_248956366.1">
    <property type="nucleotide sequence ID" value="NZ_JAKIKU010000009.1"/>
</dbReference>
<dbReference type="Pfam" id="PF08811">
    <property type="entry name" value="DUF1800"/>
    <property type="match status" value="1"/>
</dbReference>
<keyword evidence="2" id="KW-1185">Reference proteome</keyword>
<organism evidence="1 2">
    <name type="scientific">Shewanella electrodiphila</name>
    <dbReference type="NCBI Taxonomy" id="934143"/>
    <lineage>
        <taxon>Bacteria</taxon>
        <taxon>Pseudomonadati</taxon>
        <taxon>Pseudomonadota</taxon>
        <taxon>Gammaproteobacteria</taxon>
        <taxon>Alteromonadales</taxon>
        <taxon>Shewanellaceae</taxon>
        <taxon>Shewanella</taxon>
    </lineage>
</organism>
<dbReference type="EMBL" id="JAKIKU010000009">
    <property type="protein sequence ID" value="MCL1046810.1"/>
    <property type="molecule type" value="Genomic_DNA"/>
</dbReference>
<evidence type="ECO:0000313" key="1">
    <source>
        <dbReference type="EMBL" id="MCL1046810.1"/>
    </source>
</evidence>
<name>A0ABT0KSH3_9GAMM</name>
<proteinExistence type="predicted"/>
<sequence length="501" mass="55784">MPEEFLDEPFTVSEAADFISTKNAISQNNAVIAVNRFGLGAKPNELTHAEKDPQAFLINQLVIPKFLPTQYSSDSIMQLLADYQKQKQRDRKAVETSTVGINIPIETANSMSIDTSMANSDATDNVKAAPLKPKNKPPFRKAFIELTTSSLQSAIDSPNSLNWRLLQFFSNHFSVTAQGPFMTGLAPTLEREAIAPNLLGSFEDMLLAVTAHPAMIKYLNNEKSFGANSKLGRRGKGLNENLAREILELHSLGVNSGYSQTDVIELAKGISGWSIANPKRDKQTGFMFRSNGHESGTRKLLGKQYPQSGIEQGQTMLVDIARHPQTAKHLCYKLAKHFIADKPSASLQNQLVKTWIRTNGNIKQVMITMISSTEAWQPIRQKFKTPTEFVISAYRAFDISVPKGRKMIQLLTELGQQPFKANSPAGFSDDEKDWNGANALMTKINWSVRLAERQRKQMAADLIVNTFGQTMTESSYKTITRAESRDQALALLLLSPEFLRR</sequence>
<evidence type="ECO:0000313" key="2">
    <source>
        <dbReference type="Proteomes" id="UP001202134"/>
    </source>
</evidence>
<reference evidence="1 2" key="1">
    <citation type="submission" date="2022-01" db="EMBL/GenBank/DDBJ databases">
        <title>Whole genome-based taxonomy of the Shewanellaceae.</title>
        <authorList>
            <person name="Martin-Rodriguez A.J."/>
        </authorList>
    </citation>
    <scope>NUCLEOTIDE SEQUENCE [LARGE SCALE GENOMIC DNA]</scope>
    <source>
        <strain evidence="1 2">DSM 24955</strain>
    </source>
</reference>